<evidence type="ECO:0000256" key="1">
    <source>
        <dbReference type="ARBA" id="ARBA00022460"/>
    </source>
</evidence>
<accession>A0A8B8HH85</accession>
<dbReference type="Pfam" id="PF00379">
    <property type="entry name" value="Chitin_bind_4"/>
    <property type="match status" value="1"/>
</dbReference>
<feature type="compositionally biased region" description="Polar residues" evidence="4">
    <location>
        <begin position="328"/>
        <end position="341"/>
    </location>
</feature>
<feature type="compositionally biased region" description="Polar residues" evidence="4">
    <location>
        <begin position="152"/>
        <end position="164"/>
    </location>
</feature>
<dbReference type="RefSeq" id="XP_026484188.2">
    <property type="nucleotide sequence ID" value="XM_026628403.2"/>
</dbReference>
<feature type="region of interest" description="Disordered" evidence="4">
    <location>
        <begin position="60"/>
        <end position="341"/>
    </location>
</feature>
<name>A0A8B8HH85_VANTA</name>
<dbReference type="GO" id="GO:0005615">
    <property type="term" value="C:extracellular space"/>
    <property type="evidence" value="ECO:0007669"/>
    <property type="project" value="TreeGrafter"/>
</dbReference>
<keyword evidence="6" id="KW-1185">Reference proteome</keyword>
<feature type="region of interest" description="Disordered" evidence="4">
    <location>
        <begin position="472"/>
        <end position="504"/>
    </location>
</feature>
<feature type="signal peptide" evidence="5">
    <location>
        <begin position="1"/>
        <end position="15"/>
    </location>
</feature>
<dbReference type="InterPro" id="IPR000618">
    <property type="entry name" value="Insect_cuticle"/>
</dbReference>
<evidence type="ECO:0000256" key="3">
    <source>
        <dbReference type="PROSITE-ProRule" id="PRU00497"/>
    </source>
</evidence>
<evidence type="ECO:0000256" key="2">
    <source>
        <dbReference type="ARBA" id="ARBA00022729"/>
    </source>
</evidence>
<dbReference type="OrthoDB" id="6428372at2759"/>
<keyword evidence="2 5" id="KW-0732">Signal</keyword>
<dbReference type="GeneID" id="113392122"/>
<dbReference type="InterPro" id="IPR051217">
    <property type="entry name" value="Insect_Cuticle_Struc_Prot"/>
</dbReference>
<feature type="compositionally biased region" description="Polar residues" evidence="4">
    <location>
        <begin position="204"/>
        <end position="224"/>
    </location>
</feature>
<keyword evidence="1 3" id="KW-0193">Cuticle</keyword>
<proteinExistence type="predicted"/>
<dbReference type="PRINTS" id="PR00947">
    <property type="entry name" value="CUTICLE"/>
</dbReference>
<dbReference type="PANTHER" id="PTHR12236">
    <property type="entry name" value="STRUCTURAL CONTITUENT OF CUTICLE"/>
    <property type="match status" value="1"/>
</dbReference>
<reference evidence="7" key="1">
    <citation type="submission" date="2025-08" db="UniProtKB">
        <authorList>
            <consortium name="RefSeq"/>
        </authorList>
    </citation>
    <scope>IDENTIFICATION</scope>
    <source>
        <tissue evidence="7">Whole body</tissue>
    </source>
</reference>
<feature type="compositionally biased region" description="Polar residues" evidence="4">
    <location>
        <begin position="75"/>
        <end position="117"/>
    </location>
</feature>
<dbReference type="PANTHER" id="PTHR12236:SF98">
    <property type="entry name" value="CUTICULAR PROTEIN 56F"/>
    <property type="match status" value="1"/>
</dbReference>
<gene>
    <name evidence="7" type="primary">LOC113392122</name>
</gene>
<evidence type="ECO:0000256" key="5">
    <source>
        <dbReference type="SAM" id="SignalP"/>
    </source>
</evidence>
<feature type="chain" id="PRO_5046884649" evidence="5">
    <location>
        <begin position="16"/>
        <end position="504"/>
    </location>
</feature>
<protein>
    <submittedName>
        <fullName evidence="7">Pro-resilin-like</fullName>
    </submittedName>
</protein>
<dbReference type="OMA" id="ANYDFGY"/>
<evidence type="ECO:0000256" key="4">
    <source>
        <dbReference type="SAM" id="MobiDB-lite"/>
    </source>
</evidence>
<evidence type="ECO:0000313" key="7">
    <source>
        <dbReference type="RefSeq" id="XP_026484188.2"/>
    </source>
</evidence>
<evidence type="ECO:0000313" key="6">
    <source>
        <dbReference type="Proteomes" id="UP001652626"/>
    </source>
</evidence>
<feature type="compositionally biased region" description="Low complexity" evidence="4">
    <location>
        <begin position="311"/>
        <end position="327"/>
    </location>
</feature>
<dbReference type="PROSITE" id="PS51155">
    <property type="entry name" value="CHIT_BIND_RR_2"/>
    <property type="match status" value="1"/>
</dbReference>
<sequence>MRVFVFVTLFAYALAEPPVGKGYASARSSYNPTSDFQRSISQEYGVPEFGQARSQSLSSYIPSSRSLSQEYGSPARSSLSQEYGSPARSSLSQEYGSPARSSPSQEYGTPNLRSGISQEYGLPSSKSGLSQEYGVPDSRSLSQQYGAPIARNTISTEYGTPSSHSQDRNLPNARLSQEYGAPQLRSDSQDYKTIGDFTKDSYGTPLQRSPSNLYEQPEFRSTPSEEYGLPSQRSFEQSPSQKYGQPSSRKIQNFNSFSQVNSFPSARQNKHSTVSRNFQSSSYSKTSPQTFGSSRSVSSQYGTPSARNIDSYSPTSKSISKSYLPSSRTISQNYGVPNERSLSTEYGAPEARTNLNTNAFTSSYDTASLARSSPSLYDVAAARDSMPSDNYGVPDQYNAVSNQGYNYARNALDELLNQEPANYEFGYKVSDIDSGSDFGHTESRQDNKAEGSYFVVLPDGTKQTVEYEADERGFKPRISVEPADVRAGYDDNASDLARSGDGPY</sequence>
<dbReference type="GO" id="GO:0031012">
    <property type="term" value="C:extracellular matrix"/>
    <property type="evidence" value="ECO:0007669"/>
    <property type="project" value="TreeGrafter"/>
</dbReference>
<dbReference type="AlphaFoldDB" id="A0A8B8HH85"/>
<dbReference type="InterPro" id="IPR031311">
    <property type="entry name" value="CHIT_BIND_RR_consensus"/>
</dbReference>
<organism evidence="6 7">
    <name type="scientific">Vanessa tameamea</name>
    <name type="common">Kamehameha butterfly</name>
    <dbReference type="NCBI Taxonomy" id="334116"/>
    <lineage>
        <taxon>Eukaryota</taxon>
        <taxon>Metazoa</taxon>
        <taxon>Ecdysozoa</taxon>
        <taxon>Arthropoda</taxon>
        <taxon>Hexapoda</taxon>
        <taxon>Insecta</taxon>
        <taxon>Pterygota</taxon>
        <taxon>Neoptera</taxon>
        <taxon>Endopterygota</taxon>
        <taxon>Lepidoptera</taxon>
        <taxon>Glossata</taxon>
        <taxon>Ditrysia</taxon>
        <taxon>Papilionoidea</taxon>
        <taxon>Nymphalidae</taxon>
        <taxon>Nymphalinae</taxon>
        <taxon>Vanessa</taxon>
    </lineage>
</organism>
<dbReference type="GO" id="GO:0042302">
    <property type="term" value="F:structural constituent of cuticle"/>
    <property type="evidence" value="ECO:0007669"/>
    <property type="project" value="UniProtKB-UniRule"/>
</dbReference>
<feature type="compositionally biased region" description="Polar residues" evidence="4">
    <location>
        <begin position="231"/>
        <end position="310"/>
    </location>
</feature>
<feature type="compositionally biased region" description="Low complexity" evidence="4">
    <location>
        <begin position="60"/>
        <end position="69"/>
    </location>
</feature>
<dbReference type="Proteomes" id="UP001652626">
    <property type="component" value="Chromosome 27"/>
</dbReference>
<dbReference type="PROSITE" id="PS00233">
    <property type="entry name" value="CHIT_BIND_RR_1"/>
    <property type="match status" value="1"/>
</dbReference>